<dbReference type="RefSeq" id="WP_380206784.1">
    <property type="nucleotide sequence ID" value="NZ_JBHTEK010000005.1"/>
</dbReference>
<dbReference type="Proteomes" id="UP001596513">
    <property type="component" value="Unassembled WGS sequence"/>
</dbReference>
<dbReference type="EMBL" id="JBHTEK010000005">
    <property type="protein sequence ID" value="MFC7670965.1"/>
    <property type="molecule type" value="Genomic_DNA"/>
</dbReference>
<reference evidence="3" key="2">
    <citation type="journal article" date="2019" name="Int. J. Syst. Evol. Microbiol.">
        <title>The Global Catalogue of Microorganisms (GCM) 10K type strain sequencing project: providing services to taxonomists for standard genome sequencing and annotation.</title>
        <authorList>
            <consortium name="The Broad Institute Genomics Platform"/>
            <consortium name="The Broad Institute Genome Sequencing Center for Infectious Disease"/>
            <person name="Wu L."/>
            <person name="Ma J."/>
        </authorList>
    </citation>
    <scope>NUCLEOTIDE SEQUENCE [LARGE SCALE GENOMIC DNA]</scope>
    <source>
        <strain evidence="3">JCM 19635</strain>
    </source>
</reference>
<accession>A0ABW2UDG1</accession>
<gene>
    <name evidence="1" type="ORF">ACFQT0_28905</name>
    <name evidence="2" type="ORF">ACFQT0_29460</name>
</gene>
<evidence type="ECO:0000313" key="2">
    <source>
        <dbReference type="EMBL" id="MFC7671064.1"/>
    </source>
</evidence>
<dbReference type="NCBIfam" id="TIGR04183">
    <property type="entry name" value="Por_Secre_tail"/>
    <property type="match status" value="1"/>
</dbReference>
<organism evidence="2 3">
    <name type="scientific">Hymenobacter humi</name>
    <dbReference type="NCBI Taxonomy" id="1411620"/>
    <lineage>
        <taxon>Bacteria</taxon>
        <taxon>Pseudomonadati</taxon>
        <taxon>Bacteroidota</taxon>
        <taxon>Cytophagia</taxon>
        <taxon>Cytophagales</taxon>
        <taxon>Hymenobacteraceae</taxon>
        <taxon>Hymenobacter</taxon>
    </lineage>
</organism>
<protein>
    <submittedName>
        <fullName evidence="2">T9SS type A sorting domain-containing protein</fullName>
    </submittedName>
</protein>
<reference evidence="2" key="3">
    <citation type="submission" date="2024-09" db="EMBL/GenBank/DDBJ databases">
        <authorList>
            <person name="Sun Q."/>
            <person name="Mori K."/>
        </authorList>
    </citation>
    <scope>NUCLEOTIDE SEQUENCE</scope>
    <source>
        <strain evidence="2">JCM 19635</strain>
    </source>
</reference>
<evidence type="ECO:0000313" key="3">
    <source>
        <dbReference type="Proteomes" id="UP001596513"/>
    </source>
</evidence>
<proteinExistence type="predicted"/>
<name>A0ABW2UDG1_9BACT</name>
<evidence type="ECO:0000313" key="1">
    <source>
        <dbReference type="EMBL" id="MFC7670965.1"/>
    </source>
</evidence>
<keyword evidence="3" id="KW-1185">Reference proteome</keyword>
<sequence length="70" mass="7803">MQVTAGATGPAQLDLFDVQGRRLRSLFAGELYSGERREVSVTVPELAPGLYLVRLQTGQQLQYLRVLIQQ</sequence>
<comment type="caution">
    <text evidence="2">The sequence shown here is derived from an EMBL/GenBank/DDBJ whole genome shotgun (WGS) entry which is preliminary data.</text>
</comment>
<dbReference type="InterPro" id="IPR026444">
    <property type="entry name" value="Secre_tail"/>
</dbReference>
<reference evidence="2" key="1">
    <citation type="journal article" date="2014" name="Int. J. Syst. Evol. Microbiol.">
        <title>Complete genome of a new Firmicutes species belonging to the dominant human colonic microbiota ('Ruminococcus bicirculans') reveals two chromosomes and a selective capacity to utilize plant glucans.</title>
        <authorList>
            <consortium name="NISC Comparative Sequencing Program"/>
            <person name="Wegmann U."/>
            <person name="Louis P."/>
            <person name="Goesmann A."/>
            <person name="Henrissat B."/>
            <person name="Duncan S.H."/>
            <person name="Flint H.J."/>
        </authorList>
    </citation>
    <scope>NUCLEOTIDE SEQUENCE</scope>
    <source>
        <strain evidence="2">JCM 19635</strain>
    </source>
</reference>
<dbReference type="EMBL" id="JBHTEK010000005">
    <property type="protein sequence ID" value="MFC7671064.1"/>
    <property type="molecule type" value="Genomic_DNA"/>
</dbReference>